<sequence>MAGELGHAQARRLSPLAEDNWALKWPQSVREFSKMLREDSQAKSVERAVTLPILRTPWYIEPNGASDEIVQMIAEDLNLPVKGDSGADPLAQSVGRVSWQETLPWILKYLRYGHAYFEKVYSDEIRGPQRLVKLAPRLPDTIEKINIALDGGIESIVQRAAVDASGKRLDRVELEVSRLLFFIYGEEQKDGLGTSMFRPAYKYWKLKDEFLKLERLVLERNGMGVPVFESYSETDQQDIDRGQDLVEGLRSGAQAGASIKRGSKLTIQGVSGQLVSPRAAIEYHDAQIARTALAHALNLEGKGGSYALADVQMSMFIQSLQSIAEYIATIANKYLVVDMVEKYTGEGVGSFPRIAFDTIGSKTGYSPQDLVALKNAGLVTGDGTLEEYVRRRGELPPLTPFKEALEKKAERRQLEQELGVTLSSTPVEPANTTPDAQTMGGG</sequence>
<gene>
    <name evidence="1" type="ORF">CBE74_10050</name>
</gene>
<reference evidence="1 2" key="3">
    <citation type="journal article" date="2020" name="Int. J. Syst. Evol. Microbiol.">
        <title>Corynebacterium silvaticum sp. nov., a unique group of NTTB corynebacteria in wild boar and roe deer.</title>
        <authorList>
            <person name="Dangel A."/>
            <person name="Berger A."/>
            <person name="Rau J."/>
            <person name="Eisenberg T."/>
            <person name="Kampfer P."/>
            <person name="Margos G."/>
            <person name="Contzen M."/>
            <person name="Busse H.J."/>
            <person name="Konrad R."/>
            <person name="Peters M."/>
            <person name="Sting R."/>
            <person name="Sing A."/>
        </authorList>
    </citation>
    <scope>NUCLEOTIDE SEQUENCE [LARGE SCALE GENOMIC DNA]</scope>
    <source>
        <strain evidence="1 2">PO100/5</strain>
    </source>
</reference>
<proteinExistence type="predicted"/>
<evidence type="ECO:0000313" key="1">
    <source>
        <dbReference type="EMBL" id="WCV10606.1"/>
    </source>
</evidence>
<evidence type="ECO:0000313" key="2">
    <source>
        <dbReference type="Proteomes" id="UP000195652"/>
    </source>
</evidence>
<organism evidence="1 2">
    <name type="scientific">Corynebacterium silvaticum</name>
    <dbReference type="NCBI Taxonomy" id="2320431"/>
    <lineage>
        <taxon>Bacteria</taxon>
        <taxon>Bacillati</taxon>
        <taxon>Actinomycetota</taxon>
        <taxon>Actinomycetes</taxon>
        <taxon>Mycobacteriales</taxon>
        <taxon>Corynebacteriaceae</taxon>
        <taxon>Corynebacterium</taxon>
    </lineage>
</organism>
<name>A0ACD4PYF7_9CORY</name>
<dbReference type="EMBL" id="CP021417">
    <property type="protein sequence ID" value="WCV10606.1"/>
    <property type="molecule type" value="Genomic_DNA"/>
</dbReference>
<accession>A0ACD4PYF7</accession>
<dbReference type="Proteomes" id="UP000195652">
    <property type="component" value="Chromosome"/>
</dbReference>
<reference evidence="1 2" key="2">
    <citation type="journal article" date="2020" name="Antonie Van Leeuwenhoek">
        <title>Phylogenomic characterisation of a novel corynebacterial species pathogenic to animals.</title>
        <authorList>
            <person name="Moller J."/>
            <person name="Musella L."/>
            <person name="Melnikov V."/>
            <person name="Geissdorfer W."/>
            <person name="Burkovski A."/>
            <person name="Sangal V."/>
        </authorList>
    </citation>
    <scope>NUCLEOTIDE SEQUENCE [LARGE SCALE GENOMIC DNA]</scope>
    <source>
        <strain evidence="1 2">PO100/5</strain>
    </source>
</reference>
<keyword evidence="2" id="KW-1185">Reference proteome</keyword>
<protein>
    <submittedName>
        <fullName evidence="1">Uncharacterized protein</fullName>
    </submittedName>
</protein>
<reference evidence="1 2" key="4">
    <citation type="journal article" date="2020" name="PLoS ONE">
        <title>Taxonomic classification of strain PO100/5 shows a broader geographic distribution and genetic markers of the recently described Corynebacterium silvaticum.</title>
        <authorList>
            <person name="Viana M.V.C."/>
            <person name="Profeta R."/>
            <person name="da Silva A.L."/>
            <person name="Hurtado R."/>
            <person name="Cerqueira J.C."/>
            <person name="Ribeiro B.F.S."/>
            <person name="Almeida M.O."/>
            <person name="Morais-Rodrigues F."/>
            <person name="Soares S.C."/>
            <person name="Oliveira M."/>
            <person name="Tavares L."/>
            <person name="Figueiredo H."/>
            <person name="Wattam A.R."/>
            <person name="Barh D."/>
            <person name="Ghosh P."/>
            <person name="Silva A."/>
            <person name="Azevedo V."/>
        </authorList>
    </citation>
    <scope>NUCLEOTIDE SEQUENCE [LARGE SCALE GENOMIC DNA]</scope>
    <source>
        <strain evidence="1 2">PO100/5</strain>
    </source>
</reference>
<reference evidence="1 2" key="1">
    <citation type="journal article" date="2014" name="BMC Vet. Res.">
        <title>First report of Corynebacterium pseudotuberculosis from caseous lymphadenitis lesions in Black Alentejano pig (Sus scrofa domesticus).</title>
        <authorList>
            <person name="Oliveira M."/>
            <person name="Barroco C."/>
            <person name="Mottola C."/>
            <person name="Santos R."/>
            <person name="Lemsaddek A."/>
            <person name="Tavares L."/>
            <person name="Semedo-Lemsaddek T."/>
        </authorList>
    </citation>
    <scope>NUCLEOTIDE SEQUENCE [LARGE SCALE GENOMIC DNA]</scope>
    <source>
        <strain evidence="1 2">PO100/5</strain>
    </source>
</reference>